<reference evidence="9" key="1">
    <citation type="journal article" date="2020" name="mSystems">
        <title>Genome- and Community-Level Interaction Insights into Carbon Utilization and Element Cycling Functions of Hydrothermarchaeota in Hydrothermal Sediment.</title>
        <authorList>
            <person name="Zhou Z."/>
            <person name="Liu Y."/>
            <person name="Xu W."/>
            <person name="Pan J."/>
            <person name="Luo Z.H."/>
            <person name="Li M."/>
        </authorList>
    </citation>
    <scope>NUCLEOTIDE SEQUENCE [LARGE SCALE GENOMIC DNA]</scope>
    <source>
        <strain evidence="9">SpSt-508</strain>
    </source>
</reference>
<name>A0A7C4QPB7_9PLAN</name>
<evidence type="ECO:0000256" key="3">
    <source>
        <dbReference type="ARBA" id="ARBA00022475"/>
    </source>
</evidence>
<protein>
    <recommendedName>
        <fullName evidence="8">Type II secretion system protein GspF domain-containing protein</fullName>
    </recommendedName>
</protein>
<comment type="caution">
    <text evidence="9">The sequence shown here is derived from an EMBL/GenBank/DDBJ whole genome shotgun (WGS) entry which is preliminary data.</text>
</comment>
<dbReference type="InterPro" id="IPR003004">
    <property type="entry name" value="GspF/PilC"/>
</dbReference>
<evidence type="ECO:0000256" key="2">
    <source>
        <dbReference type="ARBA" id="ARBA00005745"/>
    </source>
</evidence>
<dbReference type="AlphaFoldDB" id="A0A7C4QPB7"/>
<feature type="domain" description="Type II secretion system protein GspF" evidence="8">
    <location>
        <begin position="14"/>
        <end position="128"/>
    </location>
</feature>
<dbReference type="Gene3D" id="1.20.81.30">
    <property type="entry name" value="Type II secretion system (T2SS), domain F"/>
    <property type="match status" value="2"/>
</dbReference>
<keyword evidence="4 7" id="KW-0812">Transmembrane</keyword>
<dbReference type="EMBL" id="DSVQ01000006">
    <property type="protein sequence ID" value="HGT38106.1"/>
    <property type="molecule type" value="Genomic_DNA"/>
</dbReference>
<accession>A0A7C4QPB7</accession>
<feature type="transmembrane region" description="Helical" evidence="7">
    <location>
        <begin position="169"/>
        <end position="191"/>
    </location>
</feature>
<proteinExistence type="inferred from homology"/>
<evidence type="ECO:0000256" key="7">
    <source>
        <dbReference type="SAM" id="Phobius"/>
    </source>
</evidence>
<dbReference type="InterPro" id="IPR042094">
    <property type="entry name" value="T2SS_GspF_sf"/>
</dbReference>
<feature type="domain" description="Type II secretion system protein GspF" evidence="8">
    <location>
        <begin position="222"/>
        <end position="340"/>
    </location>
</feature>
<feature type="transmembrane region" description="Helical" evidence="7">
    <location>
        <begin position="315"/>
        <end position="342"/>
    </location>
</feature>
<evidence type="ECO:0000256" key="4">
    <source>
        <dbReference type="ARBA" id="ARBA00022692"/>
    </source>
</evidence>
<keyword evidence="5 7" id="KW-1133">Transmembrane helix</keyword>
<keyword evidence="3" id="KW-1003">Cell membrane</keyword>
<dbReference type="PANTHER" id="PTHR30012:SF0">
    <property type="entry name" value="TYPE II SECRETION SYSTEM PROTEIN F-RELATED"/>
    <property type="match status" value="1"/>
</dbReference>
<evidence type="ECO:0000313" key="9">
    <source>
        <dbReference type="EMBL" id="HGT38106.1"/>
    </source>
</evidence>
<comment type="subcellular location">
    <subcellularLocation>
        <location evidence="1">Cell membrane</location>
        <topology evidence="1">Multi-pass membrane protein</topology>
    </subcellularLocation>
</comment>
<evidence type="ECO:0000256" key="1">
    <source>
        <dbReference type="ARBA" id="ARBA00004651"/>
    </source>
</evidence>
<comment type="similarity">
    <text evidence="2">Belongs to the GSP F family.</text>
</comment>
<evidence type="ECO:0000259" key="8">
    <source>
        <dbReference type="Pfam" id="PF00482"/>
    </source>
</evidence>
<evidence type="ECO:0000256" key="5">
    <source>
        <dbReference type="ARBA" id="ARBA00022989"/>
    </source>
</evidence>
<dbReference type="InterPro" id="IPR018076">
    <property type="entry name" value="T2SS_GspF_dom"/>
</dbReference>
<feature type="transmembrane region" description="Helical" evidence="7">
    <location>
        <begin position="105"/>
        <end position="128"/>
    </location>
</feature>
<evidence type="ECO:0000256" key="6">
    <source>
        <dbReference type="ARBA" id="ARBA00023136"/>
    </source>
</evidence>
<gene>
    <name evidence="9" type="ORF">ENS64_02385</name>
</gene>
<sequence>MASFQELQALNAEIAALARAGVPLELGLSQLARTLPRRLGGLSGRIAARLQEGHSLVEALRQEGRGVSPIYVAVVEAALTVNRLPEALDALVAQAVAVRDLRRRLALAMIYPGIVAVVAYVFFLLFLLQVPLTVLEVLDFAPRRLDEGTRQVRAVLSAISQSATLWGPLVPAGLVLLLAFVARMACVASGLRTDAGRGLLSGMWIPGVAQVYADLDRCQATALLQMLLEHQVPLPRALRLSAGSTASQSLRQSFEQLAGAIEEGRPLKVALERAPRLPTLIQRVFTLEHVQGGLPSALQQVATIFRRRALRRVDWLRAVFAPAFLTVVGGGATLMYALALFLPLRSLWDNL</sequence>
<dbReference type="Pfam" id="PF00482">
    <property type="entry name" value="T2SSF"/>
    <property type="match status" value="2"/>
</dbReference>
<keyword evidence="6 7" id="KW-0472">Membrane</keyword>
<organism evidence="9">
    <name type="scientific">Schlesneria paludicola</name>
    <dbReference type="NCBI Taxonomy" id="360056"/>
    <lineage>
        <taxon>Bacteria</taxon>
        <taxon>Pseudomonadati</taxon>
        <taxon>Planctomycetota</taxon>
        <taxon>Planctomycetia</taxon>
        <taxon>Planctomycetales</taxon>
        <taxon>Planctomycetaceae</taxon>
        <taxon>Schlesneria</taxon>
    </lineage>
</organism>
<dbReference type="PANTHER" id="PTHR30012">
    <property type="entry name" value="GENERAL SECRETION PATHWAY PROTEIN"/>
    <property type="match status" value="1"/>
</dbReference>
<dbReference type="GO" id="GO:0005886">
    <property type="term" value="C:plasma membrane"/>
    <property type="evidence" value="ECO:0007669"/>
    <property type="project" value="UniProtKB-SubCell"/>
</dbReference>